<evidence type="ECO:0000313" key="2">
    <source>
        <dbReference type="Proteomes" id="UP001228376"/>
    </source>
</evidence>
<dbReference type="Proteomes" id="UP001228376">
    <property type="component" value="Unassembled WGS sequence"/>
</dbReference>
<dbReference type="RefSeq" id="WP_306066976.1">
    <property type="nucleotide sequence ID" value="NZ_JAROCA020000001.1"/>
</dbReference>
<protein>
    <submittedName>
        <fullName evidence="1">Uncharacterized protein</fullName>
    </submittedName>
</protein>
<keyword evidence="2" id="KW-1185">Reference proteome</keyword>
<reference evidence="1 2" key="1">
    <citation type="submission" date="2023-10" db="EMBL/GenBank/DDBJ databases">
        <title>179-bfca-hs.</title>
        <authorList>
            <person name="Miliotis G."/>
            <person name="Sengupta P."/>
            <person name="Hameed A."/>
            <person name="Chuvochina M."/>
            <person name="Mcdonagh F."/>
            <person name="Simpson A.C."/>
            <person name="Singh N.K."/>
            <person name="Rekha P.D."/>
            <person name="Raman K."/>
            <person name="Hugenholtz P."/>
            <person name="Venkateswaran K."/>
        </authorList>
    </citation>
    <scope>NUCLEOTIDE SEQUENCE [LARGE SCALE GENOMIC DNA]</scope>
    <source>
        <strain evidence="1 2">179-BFC-A-HS</strain>
    </source>
</reference>
<sequence length="60" mass="6894">MEICLSLWSLGPHVNTASLEKIKATSIDDYQGTFTYEVHPSHYTLVDILKTIDEVHRYGR</sequence>
<dbReference type="EMBL" id="JAROCA020000001">
    <property type="protein sequence ID" value="MDY0406376.1"/>
    <property type="molecule type" value="Genomic_DNA"/>
</dbReference>
<evidence type="ECO:0000313" key="1">
    <source>
        <dbReference type="EMBL" id="MDY0406376.1"/>
    </source>
</evidence>
<gene>
    <name evidence="1" type="ORF">P5G51_014130</name>
</gene>
<name>A0ABU5CKB8_9BACI</name>
<proteinExistence type="predicted"/>
<accession>A0ABU5CKB8</accession>
<organism evidence="1 2">
    <name type="scientific">Tigheibacillus jepli</name>
    <dbReference type="NCBI Taxonomy" id="3035914"/>
    <lineage>
        <taxon>Bacteria</taxon>
        <taxon>Bacillati</taxon>
        <taxon>Bacillota</taxon>
        <taxon>Bacilli</taxon>
        <taxon>Bacillales</taxon>
        <taxon>Bacillaceae</taxon>
        <taxon>Tigheibacillus</taxon>
    </lineage>
</organism>
<comment type="caution">
    <text evidence="1">The sequence shown here is derived from an EMBL/GenBank/DDBJ whole genome shotgun (WGS) entry which is preliminary data.</text>
</comment>